<sequence length="134" mass="15126">MVFNIYTDASLRYGHATIAIFCDSYEYFTLTEQVLMSTYQGSTMKLELSAIEKALTLISGMPRKKSKFQTFNIYSDNGIAVINAQDSSQKKFIETQLQATVNVKYVKGHSGVHGNTVAHRMAYKAHFSRVIVRN</sequence>
<dbReference type="InterPro" id="IPR002156">
    <property type="entry name" value="RNaseH_domain"/>
</dbReference>
<evidence type="ECO:0000313" key="3">
    <source>
        <dbReference type="Proteomes" id="UP000398389"/>
    </source>
</evidence>
<feature type="domain" description="RNase H type-1" evidence="1">
    <location>
        <begin position="4"/>
        <end position="125"/>
    </location>
</feature>
<dbReference type="Proteomes" id="UP000398389">
    <property type="component" value="Unassembled WGS sequence"/>
</dbReference>
<dbReference type="GO" id="GO:0003676">
    <property type="term" value="F:nucleic acid binding"/>
    <property type="evidence" value="ECO:0007669"/>
    <property type="project" value="InterPro"/>
</dbReference>
<dbReference type="Gene3D" id="3.30.420.10">
    <property type="entry name" value="Ribonuclease H-like superfamily/Ribonuclease H"/>
    <property type="match status" value="1"/>
</dbReference>
<gene>
    <name evidence="2" type="ORF">SAPINGB_P005916</name>
</gene>
<proteinExistence type="predicted"/>
<dbReference type="EMBL" id="CABVLU010000005">
    <property type="protein sequence ID" value="VVT57873.1"/>
    <property type="molecule type" value="Genomic_DNA"/>
</dbReference>
<protein>
    <recommendedName>
        <fullName evidence="1">RNase H type-1 domain-containing protein</fullName>
    </recommendedName>
</protein>
<dbReference type="RefSeq" id="XP_031856521.1">
    <property type="nucleotide sequence ID" value="XM_032000630.1"/>
</dbReference>
<dbReference type="AlphaFoldDB" id="A0A5E8C2V2"/>
<dbReference type="InterPro" id="IPR036397">
    <property type="entry name" value="RNaseH_sf"/>
</dbReference>
<keyword evidence="3" id="KW-1185">Reference proteome</keyword>
<organism evidence="2 3">
    <name type="scientific">Magnusiomyces paraingens</name>
    <dbReference type="NCBI Taxonomy" id="2606893"/>
    <lineage>
        <taxon>Eukaryota</taxon>
        <taxon>Fungi</taxon>
        <taxon>Dikarya</taxon>
        <taxon>Ascomycota</taxon>
        <taxon>Saccharomycotina</taxon>
        <taxon>Dipodascomycetes</taxon>
        <taxon>Dipodascales</taxon>
        <taxon>Dipodascaceae</taxon>
        <taxon>Magnusiomyces</taxon>
    </lineage>
</organism>
<dbReference type="GeneID" id="43584730"/>
<dbReference type="SUPFAM" id="SSF53098">
    <property type="entry name" value="Ribonuclease H-like"/>
    <property type="match status" value="1"/>
</dbReference>
<evidence type="ECO:0000259" key="1">
    <source>
        <dbReference type="Pfam" id="PF00075"/>
    </source>
</evidence>
<reference evidence="2 3" key="1">
    <citation type="submission" date="2019-09" db="EMBL/GenBank/DDBJ databases">
        <authorList>
            <person name="Brejova B."/>
        </authorList>
    </citation>
    <scope>NUCLEOTIDE SEQUENCE [LARGE SCALE GENOMIC DNA]</scope>
</reference>
<name>A0A5E8C2V2_9ASCO</name>
<evidence type="ECO:0000313" key="2">
    <source>
        <dbReference type="EMBL" id="VVT57873.1"/>
    </source>
</evidence>
<dbReference type="GO" id="GO:0004523">
    <property type="term" value="F:RNA-DNA hybrid ribonuclease activity"/>
    <property type="evidence" value="ECO:0007669"/>
    <property type="project" value="InterPro"/>
</dbReference>
<dbReference type="InterPro" id="IPR012337">
    <property type="entry name" value="RNaseH-like_sf"/>
</dbReference>
<accession>A0A5E8C2V2</accession>
<dbReference type="Pfam" id="PF00075">
    <property type="entry name" value="RNase_H"/>
    <property type="match status" value="1"/>
</dbReference>